<evidence type="ECO:0000256" key="6">
    <source>
        <dbReference type="ARBA" id="ARBA00022741"/>
    </source>
</evidence>
<keyword evidence="4" id="KW-0548">Nucleotidyltransferase</keyword>
<dbReference type="Gene3D" id="3.30.460.10">
    <property type="entry name" value="Beta Polymerase, domain 2"/>
    <property type="match status" value="1"/>
</dbReference>
<evidence type="ECO:0000256" key="5">
    <source>
        <dbReference type="ARBA" id="ARBA00022723"/>
    </source>
</evidence>
<dbReference type="PANTHER" id="PTHR33571">
    <property type="entry name" value="SSL8005 PROTEIN"/>
    <property type="match status" value="1"/>
</dbReference>
<keyword evidence="6" id="KW-0547">Nucleotide-binding</keyword>
<keyword evidence="3" id="KW-0808">Transferase</keyword>
<accession>A0A0C1YA89</accession>
<keyword evidence="7" id="KW-0067">ATP-binding</keyword>
<keyword evidence="2" id="KW-1277">Toxin-antitoxin system</keyword>
<protein>
    <submittedName>
        <fullName evidence="11">Nucleotidyltransferase family protein</fullName>
    </submittedName>
</protein>
<evidence type="ECO:0000256" key="2">
    <source>
        <dbReference type="ARBA" id="ARBA00022649"/>
    </source>
</evidence>
<evidence type="ECO:0000259" key="10">
    <source>
        <dbReference type="Pfam" id="PF01909"/>
    </source>
</evidence>
<dbReference type="GO" id="GO:0046872">
    <property type="term" value="F:metal ion binding"/>
    <property type="evidence" value="ECO:0007669"/>
    <property type="project" value="UniProtKB-KW"/>
</dbReference>
<dbReference type="InterPro" id="IPR043519">
    <property type="entry name" value="NT_sf"/>
</dbReference>
<evidence type="ECO:0000256" key="3">
    <source>
        <dbReference type="ARBA" id="ARBA00022679"/>
    </source>
</evidence>
<dbReference type="Pfam" id="PF01909">
    <property type="entry name" value="NTP_transf_2"/>
    <property type="match status" value="1"/>
</dbReference>
<organism evidence="11">
    <name type="scientific">Lyngbya confervoides BDU141951</name>
    <dbReference type="NCBI Taxonomy" id="1574623"/>
    <lineage>
        <taxon>Bacteria</taxon>
        <taxon>Bacillati</taxon>
        <taxon>Cyanobacteriota</taxon>
        <taxon>Cyanophyceae</taxon>
        <taxon>Oscillatoriophycideae</taxon>
        <taxon>Oscillatoriales</taxon>
        <taxon>Microcoleaceae</taxon>
        <taxon>Lyngbya</taxon>
    </lineage>
</organism>
<dbReference type="GO" id="GO:0016779">
    <property type="term" value="F:nucleotidyltransferase activity"/>
    <property type="evidence" value="ECO:0007669"/>
    <property type="project" value="UniProtKB-KW"/>
</dbReference>
<proteinExistence type="inferred from homology"/>
<dbReference type="AlphaFoldDB" id="A0A0C1YA89"/>
<evidence type="ECO:0000256" key="7">
    <source>
        <dbReference type="ARBA" id="ARBA00022840"/>
    </source>
</evidence>
<reference evidence="11" key="1">
    <citation type="submission" date="2014-11" db="EMBL/GenBank/DDBJ databases">
        <authorList>
            <person name="Malar M.C."/>
            <person name="Sen D."/>
            <person name="Tripathy S."/>
        </authorList>
    </citation>
    <scope>NUCLEOTIDE SEQUENCE</scope>
    <source>
        <strain evidence="11">BDU141951</strain>
    </source>
</reference>
<keyword evidence="8" id="KW-0460">Magnesium</keyword>
<dbReference type="EMBL" id="JTHE02000002">
    <property type="protein sequence ID" value="NEV65545.1"/>
    <property type="molecule type" value="Genomic_DNA"/>
</dbReference>
<evidence type="ECO:0000256" key="4">
    <source>
        <dbReference type="ARBA" id="ARBA00022695"/>
    </source>
</evidence>
<reference evidence="11" key="2">
    <citation type="journal article" date="2015" name="Genome Announc.">
        <title>Draft Genome Sequence of Filamentous Marine Cyanobacterium Lyngbya confervoides Strain BDU141951.</title>
        <authorList>
            <person name="Chandrababunaidu M.M."/>
            <person name="Sen D."/>
            <person name="Tripathy S."/>
        </authorList>
    </citation>
    <scope>NUCLEOTIDE SEQUENCE</scope>
    <source>
        <strain evidence="11">BDU141951</strain>
    </source>
</reference>
<reference evidence="11" key="3">
    <citation type="submission" date="2020-02" db="EMBL/GenBank/DDBJ databases">
        <authorList>
            <person name="Sarangi A.N."/>
            <person name="Ghosh S."/>
            <person name="Mukherjee M."/>
            <person name="Tripathy S."/>
        </authorList>
    </citation>
    <scope>NUCLEOTIDE SEQUENCE</scope>
    <source>
        <strain evidence="11">BDU141951</strain>
    </source>
</reference>
<dbReference type="PANTHER" id="PTHR33571:SF14">
    <property type="entry name" value="PROTEIN ADENYLYLTRANSFERASE MJ0435-RELATED"/>
    <property type="match status" value="1"/>
</dbReference>
<evidence type="ECO:0000256" key="1">
    <source>
        <dbReference type="ARBA" id="ARBA00001946"/>
    </source>
</evidence>
<evidence type="ECO:0000256" key="8">
    <source>
        <dbReference type="ARBA" id="ARBA00022842"/>
    </source>
</evidence>
<comment type="caution">
    <text evidence="11">The sequence shown here is derived from an EMBL/GenBank/DDBJ whole genome shotgun (WGS) entry which is preliminary data.</text>
</comment>
<evidence type="ECO:0000256" key="9">
    <source>
        <dbReference type="ARBA" id="ARBA00038276"/>
    </source>
</evidence>
<keyword evidence="5" id="KW-0479">Metal-binding</keyword>
<dbReference type="InterPro" id="IPR002934">
    <property type="entry name" value="Polymerase_NTP_transf_dom"/>
</dbReference>
<dbReference type="SUPFAM" id="SSF81301">
    <property type="entry name" value="Nucleotidyltransferase"/>
    <property type="match status" value="1"/>
</dbReference>
<feature type="domain" description="Polymerase nucleotidyl transferase" evidence="10">
    <location>
        <begin position="14"/>
        <end position="93"/>
    </location>
</feature>
<gene>
    <name evidence="11" type="ORF">QQ91_000255</name>
</gene>
<dbReference type="CDD" id="cd05403">
    <property type="entry name" value="NT_KNTase_like"/>
    <property type="match status" value="1"/>
</dbReference>
<dbReference type="InterPro" id="IPR052038">
    <property type="entry name" value="Type-VII_TA_antitoxin"/>
</dbReference>
<sequence length="96" mass="10648">MDKQQVLDKLAAHKDSLDEFAVKALYLFGSVARDEATPDSDIDFLVEFDRPVGLFTLLALQTYLEDLLGCSVDVGTPSSLRPHLRKTVLKEAIRAV</sequence>
<comment type="cofactor">
    <cofactor evidence="1">
        <name>Mg(2+)</name>
        <dbReference type="ChEBI" id="CHEBI:18420"/>
    </cofactor>
</comment>
<dbReference type="GO" id="GO:0005524">
    <property type="term" value="F:ATP binding"/>
    <property type="evidence" value="ECO:0007669"/>
    <property type="project" value="UniProtKB-KW"/>
</dbReference>
<evidence type="ECO:0000313" key="11">
    <source>
        <dbReference type="EMBL" id="NEV65545.1"/>
    </source>
</evidence>
<name>A0A0C1YA89_9CYAN</name>
<comment type="similarity">
    <text evidence="9">Belongs to the MntA antitoxin family.</text>
</comment>